<keyword evidence="3 4" id="KW-0285">Flavoprotein</keyword>
<dbReference type="InterPro" id="IPR003382">
    <property type="entry name" value="Flavoprotein"/>
</dbReference>
<feature type="domain" description="DNA/pantothenate metabolism flavoprotein C-terminal" evidence="6">
    <location>
        <begin position="188"/>
        <end position="395"/>
    </location>
</feature>
<dbReference type="EC" id="6.3.2.5" evidence="3"/>
<dbReference type="UniPathway" id="UPA00241">
    <property type="reaction ID" value="UER00353"/>
</dbReference>
<feature type="region of interest" description="Phosphopantothenoylcysteine decarboxylase" evidence="3">
    <location>
        <begin position="1"/>
        <end position="192"/>
    </location>
</feature>
<comment type="pathway">
    <text evidence="3 4">Cofactor biosynthesis; coenzyme A biosynthesis; CoA from (R)-pantothenate: step 3/5.</text>
</comment>
<dbReference type="InterPro" id="IPR035929">
    <property type="entry name" value="CoaB-like_sf"/>
</dbReference>
<dbReference type="GO" id="GO:0046872">
    <property type="term" value="F:metal ion binding"/>
    <property type="evidence" value="ECO:0007669"/>
    <property type="project" value="UniProtKB-KW"/>
</dbReference>
<feature type="region of interest" description="Phosphopantothenate--cysteine ligase" evidence="3">
    <location>
        <begin position="193"/>
        <end position="398"/>
    </location>
</feature>
<comment type="catalytic activity">
    <reaction evidence="3 4">
        <text>N-[(R)-4-phosphopantothenoyl]-L-cysteine + H(+) = (R)-4'-phosphopantetheine + CO2</text>
        <dbReference type="Rhea" id="RHEA:16793"/>
        <dbReference type="ChEBI" id="CHEBI:15378"/>
        <dbReference type="ChEBI" id="CHEBI:16526"/>
        <dbReference type="ChEBI" id="CHEBI:59458"/>
        <dbReference type="ChEBI" id="CHEBI:61723"/>
        <dbReference type="EC" id="4.1.1.36"/>
    </reaction>
</comment>
<accession>A0A401LHA6</accession>
<proteinExistence type="inferred from homology"/>
<dbReference type="EC" id="4.1.1.36" evidence="3"/>
<evidence type="ECO:0000313" key="8">
    <source>
        <dbReference type="Proteomes" id="UP000266091"/>
    </source>
</evidence>
<dbReference type="SUPFAM" id="SSF52507">
    <property type="entry name" value="Homo-oligomeric flavin-containing Cys decarboxylases, HFCD"/>
    <property type="match status" value="1"/>
</dbReference>
<feature type="binding site" evidence="3">
    <location>
        <position position="291"/>
    </location>
    <ligand>
        <name>CTP</name>
        <dbReference type="ChEBI" id="CHEBI:37563"/>
    </ligand>
</feature>
<dbReference type="PANTHER" id="PTHR14359">
    <property type="entry name" value="HOMO-OLIGOMERIC FLAVIN CONTAINING CYS DECARBOXYLASE FAMILY"/>
    <property type="match status" value="1"/>
</dbReference>
<dbReference type="InterPro" id="IPR005252">
    <property type="entry name" value="CoaBC"/>
</dbReference>
<name>A0A388SBR8_9BURK</name>
<dbReference type="GO" id="GO:0010181">
    <property type="term" value="F:FMN binding"/>
    <property type="evidence" value="ECO:0007669"/>
    <property type="project" value="UniProtKB-UniRule"/>
</dbReference>
<dbReference type="Pfam" id="PF02441">
    <property type="entry name" value="Flavoprotein"/>
    <property type="match status" value="1"/>
</dbReference>
<dbReference type="PANTHER" id="PTHR14359:SF6">
    <property type="entry name" value="PHOSPHOPANTOTHENOYLCYSTEINE DECARBOXYLASE"/>
    <property type="match status" value="1"/>
</dbReference>
<dbReference type="Gene3D" id="3.40.50.10300">
    <property type="entry name" value="CoaB-like"/>
    <property type="match status" value="1"/>
</dbReference>
<dbReference type="GO" id="GO:0015937">
    <property type="term" value="P:coenzyme A biosynthetic process"/>
    <property type="evidence" value="ECO:0007669"/>
    <property type="project" value="UniProtKB-UniRule"/>
</dbReference>
<dbReference type="SUPFAM" id="SSF102645">
    <property type="entry name" value="CoaB-like"/>
    <property type="match status" value="1"/>
</dbReference>
<dbReference type="GO" id="GO:0004632">
    <property type="term" value="F:phosphopantothenate--cysteine ligase activity"/>
    <property type="evidence" value="ECO:0007669"/>
    <property type="project" value="UniProtKB-UniRule"/>
</dbReference>
<keyword evidence="3 4" id="KW-0288">FMN</keyword>
<evidence type="ECO:0000256" key="1">
    <source>
        <dbReference type="ARBA" id="ARBA00022793"/>
    </source>
</evidence>
<keyword evidence="3" id="KW-0479">Metal-binding</keyword>
<feature type="binding site" evidence="3">
    <location>
        <position position="281"/>
    </location>
    <ligand>
        <name>CTP</name>
        <dbReference type="ChEBI" id="CHEBI:37563"/>
    </ligand>
</feature>
<dbReference type="GO" id="GO:0071513">
    <property type="term" value="C:phosphopantothenoylcysteine decarboxylase complex"/>
    <property type="evidence" value="ECO:0007669"/>
    <property type="project" value="TreeGrafter"/>
</dbReference>
<feature type="domain" description="Flavoprotein" evidence="5">
    <location>
        <begin position="10"/>
        <end position="179"/>
    </location>
</feature>
<evidence type="ECO:0000256" key="3">
    <source>
        <dbReference type="HAMAP-Rule" id="MF_02225"/>
    </source>
</evidence>
<feature type="active site" description="Proton donor" evidence="3">
    <location>
        <position position="161"/>
    </location>
</feature>
<comment type="caution">
    <text evidence="3">Lacks conserved residue(s) required for the propagation of feature annotation.</text>
</comment>
<dbReference type="HAMAP" id="MF_02225">
    <property type="entry name" value="CoaBC"/>
    <property type="match status" value="1"/>
</dbReference>
<reference evidence="7 8" key="1">
    <citation type="journal article" date="2018" name="Int. J. Syst. Evol. Microbiol.">
        <title>Mesosutterella multiformis gen. nov., sp. nov., a member of the family Sutterellaceae and Sutterella megalosphaeroides sp. nov., isolated from human faeces.</title>
        <authorList>
            <person name="Sakamoto M."/>
            <person name="Ikeyama N."/>
            <person name="Kunihiro T."/>
            <person name="Iino T."/>
            <person name="Yuki M."/>
            <person name="Ohkuma M."/>
        </authorList>
    </citation>
    <scope>NUCLEOTIDE SEQUENCE [LARGE SCALE GENOMIC DNA]</scope>
    <source>
        <strain evidence="7 8">4NBBH2</strain>
    </source>
</reference>
<comment type="caution">
    <text evidence="7">The sequence shown here is derived from an EMBL/GenBank/DDBJ whole genome shotgun (WGS) entry which is preliminary data.</text>
</comment>
<protein>
    <recommendedName>
        <fullName evidence="3">Coenzyme A biosynthesis bifunctional protein CoaBC</fullName>
    </recommendedName>
    <alternativeName>
        <fullName evidence="3">DNA/pantothenate metabolism flavoprotein</fullName>
    </alternativeName>
    <alternativeName>
        <fullName evidence="3">Phosphopantothenoylcysteine synthetase/decarboxylase</fullName>
        <shortName evidence="3">PPCS-PPCDC</shortName>
    </alternativeName>
    <domain>
        <recommendedName>
            <fullName evidence="3">Phosphopantothenoylcysteine decarboxylase</fullName>
            <shortName evidence="3">PPC decarboxylase</shortName>
            <shortName evidence="3">PPC-DC</shortName>
            <ecNumber evidence="3">4.1.1.36</ecNumber>
        </recommendedName>
        <alternativeName>
            <fullName evidence="3">CoaC</fullName>
        </alternativeName>
    </domain>
    <domain>
        <recommendedName>
            <fullName evidence="3">Phosphopantothenate--cysteine ligase</fullName>
            <ecNumber evidence="3">6.3.2.5</ecNumber>
        </recommendedName>
        <alternativeName>
            <fullName evidence="3">CoaB</fullName>
        </alternativeName>
        <alternativeName>
            <fullName evidence="3">Phosphopantothenoylcysteine synthetase</fullName>
            <shortName evidence="3">PPC synthetase</shortName>
            <shortName evidence="3">PPC-S</shortName>
        </alternativeName>
    </domain>
</protein>
<dbReference type="GO" id="GO:0004633">
    <property type="term" value="F:phosphopantothenoylcysteine decarboxylase activity"/>
    <property type="evidence" value="ECO:0007669"/>
    <property type="project" value="UniProtKB-UniRule"/>
</dbReference>
<comment type="similarity">
    <text evidence="3 4">In the N-terminal section; belongs to the HFCD (homo-oligomeric flavin containing Cys decarboxylase) superfamily.</text>
</comment>
<dbReference type="EMBL" id="BGZJ01000001">
    <property type="protein sequence ID" value="GBO93655.1"/>
    <property type="molecule type" value="Genomic_DNA"/>
</dbReference>
<keyword evidence="3" id="KW-0460">Magnesium</keyword>
<dbReference type="Proteomes" id="UP000266091">
    <property type="component" value="Unassembled WGS sequence"/>
</dbReference>
<evidence type="ECO:0000259" key="5">
    <source>
        <dbReference type="Pfam" id="PF02441"/>
    </source>
</evidence>
<comment type="pathway">
    <text evidence="3 4">Cofactor biosynthesis; coenzyme A biosynthesis; CoA from (R)-pantothenate: step 2/5.</text>
</comment>
<feature type="binding site" evidence="3">
    <location>
        <position position="327"/>
    </location>
    <ligand>
        <name>CTP</name>
        <dbReference type="ChEBI" id="CHEBI:37563"/>
    </ligand>
</feature>
<dbReference type="Gene3D" id="3.40.50.1950">
    <property type="entry name" value="Flavin prenyltransferase-like"/>
    <property type="match status" value="1"/>
</dbReference>
<comment type="cofactor">
    <cofactor evidence="3">
        <name>Mg(2+)</name>
        <dbReference type="ChEBI" id="CHEBI:18420"/>
    </cofactor>
</comment>
<dbReference type="AlphaFoldDB" id="A0A388SBR8"/>
<comment type="cofactor">
    <cofactor evidence="3">
        <name>FMN</name>
        <dbReference type="ChEBI" id="CHEBI:58210"/>
    </cofactor>
    <text evidence="3">Binds 1 FMN per subunit.</text>
</comment>
<dbReference type="NCBIfam" id="TIGR00521">
    <property type="entry name" value="coaBC_dfp"/>
    <property type="match status" value="1"/>
</dbReference>
<feature type="binding site" evidence="3">
    <location>
        <begin position="307"/>
        <end position="310"/>
    </location>
    <ligand>
        <name>CTP</name>
        <dbReference type="ChEBI" id="CHEBI:37563"/>
    </ligand>
</feature>
<dbReference type="InterPro" id="IPR036551">
    <property type="entry name" value="Flavin_trans-like"/>
</dbReference>
<dbReference type="GO" id="GO:0015941">
    <property type="term" value="P:pantothenate catabolic process"/>
    <property type="evidence" value="ECO:0007669"/>
    <property type="project" value="InterPro"/>
</dbReference>
<comment type="similarity">
    <text evidence="3 4">In the C-terminal section; belongs to the PPC synthetase family.</text>
</comment>
<evidence type="ECO:0000256" key="4">
    <source>
        <dbReference type="RuleBase" id="RU364078"/>
    </source>
</evidence>
<organism evidence="7 8">
    <name type="scientific">Mesosutterella multiformis</name>
    <dbReference type="NCBI Taxonomy" id="2259133"/>
    <lineage>
        <taxon>Bacteria</taxon>
        <taxon>Pseudomonadati</taxon>
        <taxon>Pseudomonadota</taxon>
        <taxon>Betaproteobacteria</taxon>
        <taxon>Burkholderiales</taxon>
        <taxon>Sutterellaceae</taxon>
        <taxon>Mesosutterella</taxon>
    </lineage>
</organism>
<comment type="function">
    <text evidence="3">Catalyzes two sequential steps in the biosynthesis of coenzyme A. In the first step cysteine is conjugated to 4'-phosphopantothenate to form 4-phosphopantothenoylcysteine. In the second step the latter compound is decarboxylated to form 4'-phosphopantotheine.</text>
</comment>
<evidence type="ECO:0000256" key="2">
    <source>
        <dbReference type="ARBA" id="ARBA00023239"/>
    </source>
</evidence>
<feature type="binding site" evidence="3">
    <location>
        <position position="345"/>
    </location>
    <ligand>
        <name>CTP</name>
        <dbReference type="ChEBI" id="CHEBI:37563"/>
    </ligand>
</feature>
<gene>
    <name evidence="3 7" type="primary">coaBC</name>
    <name evidence="7" type="ORF">MESMUL_10090</name>
</gene>
<feature type="binding site" evidence="3">
    <location>
        <position position="341"/>
    </location>
    <ligand>
        <name>CTP</name>
        <dbReference type="ChEBI" id="CHEBI:37563"/>
    </ligand>
</feature>
<evidence type="ECO:0000259" key="6">
    <source>
        <dbReference type="Pfam" id="PF04127"/>
    </source>
</evidence>
<dbReference type="InterPro" id="IPR007085">
    <property type="entry name" value="DNA/pantothenate-metab_flavo_C"/>
</dbReference>
<comment type="function">
    <text evidence="4">Catalyzes two steps in the biosynthesis of coenzyme A. In the first step cysteine is conjugated to 4'-phosphopantothenate to form 4-phosphopantothenoylcysteine, in the latter compound is decarboxylated to form 4'-phosphopantotheine.</text>
</comment>
<keyword evidence="3 4" id="KW-0436">Ligase</keyword>
<sequence>MQQELTLKGKTILLAATGGIAVYKSCELVRLLMKRGADVRVVMTENAAKFVTPLTFEALSGHPVVTSEWDTRSGVMPHIRLSDGADLIIVAPATANTIAKAACGIADNAVSTLICARRAPIAFAPAMNTRMWENPANTRNIETLKQDGIEVWGPAAGSLACGDTGTGRMLEPEEIASRTELFLHRKPLAGRRILITAGPTYEAIDPVRGITNRSSGRQGYAIAREAALRGAAVTLISGPVSLPVPFGVTRISVDSASAMRDEVLKRTSGADAFISVAAVSDWRPEHVSDQKIKKDGKAVTLSLTENPDILSEVGHLSAGRPAVVIGFAAETENIISYASKKLRAKAADLIIANDAAHALGSEDNDAVFVTESGAEPLGPGPKSRVAEAILDRLASLLA</sequence>
<accession>A0A388SBR8</accession>
<keyword evidence="1 3" id="KW-0210">Decarboxylase</keyword>
<keyword evidence="3" id="KW-0511">Multifunctional enzyme</keyword>
<keyword evidence="2 3" id="KW-0456">Lyase</keyword>
<dbReference type="RefSeq" id="WP_235005555.1">
    <property type="nucleotide sequence ID" value="NZ_BGZJ01000001.1"/>
</dbReference>
<evidence type="ECO:0000313" key="7">
    <source>
        <dbReference type="EMBL" id="GBO93655.1"/>
    </source>
</evidence>
<comment type="catalytic activity">
    <reaction evidence="3 4">
        <text>(R)-4'-phosphopantothenate + L-cysteine + CTP = N-[(R)-4-phosphopantothenoyl]-L-cysteine + CMP + diphosphate + H(+)</text>
        <dbReference type="Rhea" id="RHEA:19397"/>
        <dbReference type="ChEBI" id="CHEBI:10986"/>
        <dbReference type="ChEBI" id="CHEBI:15378"/>
        <dbReference type="ChEBI" id="CHEBI:33019"/>
        <dbReference type="ChEBI" id="CHEBI:35235"/>
        <dbReference type="ChEBI" id="CHEBI:37563"/>
        <dbReference type="ChEBI" id="CHEBI:59458"/>
        <dbReference type="ChEBI" id="CHEBI:60377"/>
        <dbReference type="EC" id="6.3.2.5"/>
    </reaction>
</comment>
<keyword evidence="8" id="KW-1185">Reference proteome</keyword>
<dbReference type="Pfam" id="PF04127">
    <property type="entry name" value="DFP"/>
    <property type="match status" value="1"/>
</dbReference>